<keyword evidence="1" id="KW-0732">Signal</keyword>
<dbReference type="AlphaFoldDB" id="A0AAV7DE16"/>
<sequence length="82" mass="9226">MTFPRFFCFLTLLSIVKCQESASSVYDLIDELRYSTTSDARIVNGSKPNLSAIRISSVAHLKNEKRYSQNSLSISILFDEGT</sequence>
<keyword evidence="3" id="KW-1185">Reference proteome</keyword>
<name>A0AAV7DE16_ENGPU</name>
<protein>
    <submittedName>
        <fullName evidence="2">Uncharacterized protein</fullName>
    </submittedName>
</protein>
<evidence type="ECO:0000256" key="1">
    <source>
        <dbReference type="SAM" id="SignalP"/>
    </source>
</evidence>
<dbReference type="EMBL" id="WNYA01000001">
    <property type="protein sequence ID" value="KAG8595398.1"/>
    <property type="molecule type" value="Genomic_DNA"/>
</dbReference>
<accession>A0AAV7DE16</accession>
<reference evidence="2" key="1">
    <citation type="thesis" date="2020" institute="ProQuest LLC" country="789 East Eisenhower Parkway, Ann Arbor, MI, USA">
        <title>Comparative Genomics and Chromosome Evolution.</title>
        <authorList>
            <person name="Mudd A.B."/>
        </authorList>
    </citation>
    <scope>NUCLEOTIDE SEQUENCE</scope>
    <source>
        <strain evidence="2">237g6f4</strain>
        <tissue evidence="2">Blood</tissue>
    </source>
</reference>
<organism evidence="2 3">
    <name type="scientific">Engystomops pustulosus</name>
    <name type="common">Tungara frog</name>
    <name type="synonym">Physalaemus pustulosus</name>
    <dbReference type="NCBI Taxonomy" id="76066"/>
    <lineage>
        <taxon>Eukaryota</taxon>
        <taxon>Metazoa</taxon>
        <taxon>Chordata</taxon>
        <taxon>Craniata</taxon>
        <taxon>Vertebrata</taxon>
        <taxon>Euteleostomi</taxon>
        <taxon>Amphibia</taxon>
        <taxon>Batrachia</taxon>
        <taxon>Anura</taxon>
        <taxon>Neobatrachia</taxon>
        <taxon>Hyloidea</taxon>
        <taxon>Leptodactylidae</taxon>
        <taxon>Leiuperinae</taxon>
        <taxon>Engystomops</taxon>
    </lineage>
</organism>
<proteinExistence type="predicted"/>
<evidence type="ECO:0000313" key="3">
    <source>
        <dbReference type="Proteomes" id="UP000824782"/>
    </source>
</evidence>
<feature type="signal peptide" evidence="1">
    <location>
        <begin position="1"/>
        <end position="18"/>
    </location>
</feature>
<comment type="caution">
    <text evidence="2">The sequence shown here is derived from an EMBL/GenBank/DDBJ whole genome shotgun (WGS) entry which is preliminary data.</text>
</comment>
<feature type="chain" id="PRO_5043944558" evidence="1">
    <location>
        <begin position="19"/>
        <end position="82"/>
    </location>
</feature>
<dbReference type="Proteomes" id="UP000824782">
    <property type="component" value="Unassembled WGS sequence"/>
</dbReference>
<gene>
    <name evidence="2" type="ORF">GDO81_001512</name>
</gene>
<evidence type="ECO:0000313" key="2">
    <source>
        <dbReference type="EMBL" id="KAG8595398.1"/>
    </source>
</evidence>